<feature type="repeat" description="TPR" evidence="3">
    <location>
        <begin position="715"/>
        <end position="748"/>
    </location>
</feature>
<dbReference type="Pfam" id="PF14559">
    <property type="entry name" value="TPR_19"/>
    <property type="match status" value="1"/>
</dbReference>
<feature type="repeat" description="TPR" evidence="3">
    <location>
        <begin position="1239"/>
        <end position="1272"/>
    </location>
</feature>
<dbReference type="PANTHER" id="PTHR44943:SF4">
    <property type="entry name" value="TPR REPEAT-CONTAINING PROTEIN MJ0798"/>
    <property type="match status" value="1"/>
</dbReference>
<evidence type="ECO:0000256" key="2">
    <source>
        <dbReference type="ARBA" id="ARBA00022803"/>
    </source>
</evidence>
<dbReference type="RefSeq" id="WP_345920047.1">
    <property type="nucleotide sequence ID" value="NZ_JBDIVE010000006.1"/>
</dbReference>
<feature type="repeat" description="TPR" evidence="3">
    <location>
        <begin position="1341"/>
        <end position="1374"/>
    </location>
</feature>
<dbReference type="EMBL" id="JBDIVE010000006">
    <property type="protein sequence ID" value="MEN3069277.1"/>
    <property type="molecule type" value="Genomic_DNA"/>
</dbReference>
<dbReference type="PANTHER" id="PTHR44943">
    <property type="entry name" value="CELLULOSE SYNTHASE OPERON PROTEIN C"/>
    <property type="match status" value="1"/>
</dbReference>
<dbReference type="Gene3D" id="1.25.40.10">
    <property type="entry name" value="Tetratricopeptide repeat domain"/>
    <property type="match status" value="12"/>
</dbReference>
<keyword evidence="2 3" id="KW-0802">TPR repeat</keyword>
<feature type="repeat" description="TPR" evidence="3">
    <location>
        <begin position="1375"/>
        <end position="1408"/>
    </location>
</feature>
<dbReference type="InterPro" id="IPR011990">
    <property type="entry name" value="TPR-like_helical_dom_sf"/>
</dbReference>
<feature type="repeat" description="TPR" evidence="3">
    <location>
        <begin position="154"/>
        <end position="187"/>
    </location>
</feature>
<dbReference type="SMART" id="SM00028">
    <property type="entry name" value="TPR"/>
    <property type="match status" value="26"/>
</dbReference>
<keyword evidence="1" id="KW-0677">Repeat</keyword>
<feature type="repeat" description="TPR" evidence="3">
    <location>
        <begin position="52"/>
        <end position="85"/>
    </location>
</feature>
<dbReference type="Pfam" id="PF01075">
    <property type="entry name" value="Glyco_transf_9"/>
    <property type="match status" value="3"/>
</dbReference>
<dbReference type="Proteomes" id="UP001410394">
    <property type="component" value="Unassembled WGS sequence"/>
</dbReference>
<dbReference type="PROSITE" id="PS50005">
    <property type="entry name" value="TPR"/>
    <property type="match status" value="19"/>
</dbReference>
<evidence type="ECO:0000313" key="5">
    <source>
        <dbReference type="Proteomes" id="UP001410394"/>
    </source>
</evidence>
<feature type="repeat" description="TPR" evidence="3">
    <location>
        <begin position="1205"/>
        <end position="1238"/>
    </location>
</feature>
<feature type="repeat" description="TPR" evidence="3">
    <location>
        <begin position="1790"/>
        <end position="1823"/>
    </location>
</feature>
<feature type="repeat" description="TPR" evidence="3">
    <location>
        <begin position="256"/>
        <end position="289"/>
    </location>
</feature>
<feature type="repeat" description="TPR" evidence="3">
    <location>
        <begin position="1824"/>
        <end position="1857"/>
    </location>
</feature>
<feature type="repeat" description="TPR" evidence="3">
    <location>
        <begin position="120"/>
        <end position="153"/>
    </location>
</feature>
<feature type="repeat" description="TPR" evidence="3">
    <location>
        <begin position="681"/>
        <end position="714"/>
    </location>
</feature>
<evidence type="ECO:0000256" key="1">
    <source>
        <dbReference type="ARBA" id="ARBA00022737"/>
    </source>
</evidence>
<reference evidence="4 5" key="1">
    <citation type="journal article" date="2018" name="Int. J. Syst. Evol. Microbiol.">
        <title>Uliginosibacterium sediminicola sp. nov., isolated from freshwater sediment.</title>
        <authorList>
            <person name="Hwang W.M."/>
            <person name="Kim S.M."/>
            <person name="Kang K."/>
            <person name="Ahn T.Y."/>
        </authorList>
    </citation>
    <scope>NUCLEOTIDE SEQUENCE [LARGE SCALE GENOMIC DNA]</scope>
    <source>
        <strain evidence="4 5">M1-21</strain>
    </source>
</reference>
<proteinExistence type="predicted"/>
<dbReference type="Gene3D" id="3.40.50.2000">
    <property type="entry name" value="Glycogen Phosphorylase B"/>
    <property type="match status" value="4"/>
</dbReference>
<feature type="repeat" description="TPR" evidence="3">
    <location>
        <begin position="188"/>
        <end position="221"/>
    </location>
</feature>
<sequence>MTEHSTAHVPTGSAPESLAGLFRQALAAHQQGRPAEAAALYEAILALDPQHADSLHYLGLIAAQQQDHPRALALIDAALRSKPQDPAAHSNRGIVLSSLGRKREALASFDAALALKADYADAAHNRGVALAELGRFDEALASYERALRINPPYAEAWFQRGRVLHAMQRHAEALESFEQAFSLKPAHAAALLNHGIVLNTLGRYGQALQSFGRALKLRADCAEAHNNRGIALHHSAQLEAALQAFNQAIACQPEDASAYCNRGITLNELGRLDEALVSYDQALQRQPAYADAHYNRGIALLEHRRLDEAIASYDQALAVDPEHINSGWNKALVLLLAGRWAEAWPLYEWRWKKADSRLRQRHFAQPQWQGQSPLSGKTILLHCEQGYGDSIQFIRYASLLVQQGARLVVEAPGELLALFSCIAGVAQWVQAGDALPDFDYHSPLASLPLAFGTTVASVPRAAAYLRATDAQQTYWAQKLGPRQRPRIGLAWSGRPSHPNDHRRSLALASLIDYLPDGYDYFCLQKELRPADMATLAAQTRIRHFTDALQDFNDSAALCAQMDLVISVDTSIAHLAGALGLPTWLLLPFIPDWRWLLDREDSPWYPSFRLIRQDARRDWQGCLQQLRTELLDSRTLVHLQIQADKADTSRQLNAALALHQRGELQAAQQAYERVLDKHPGNFDALHLLGLVCGQLRDHQRAIDLFTQALQINAGYLPVLKNLGVAYKALGRHDEALQCFDRVLAQQAGDDAAHNYRGISLQALGLNAEALASFEQAVRCNPDNADAHCNRGLALVALGREQEALASYAQALQKRPAFPEALNNRGVALKELNCLQDALDDFARALQITPDYAEALVNRGMTLLLMGQFDPGWRLYESRWQQAEVFGQQRSFSQARWSGEQDLSGKRILLHGEQGYGDSIQFIRYVAEVAKLGAHVSVEVPAPLLSVLRGLDGVADWYAHGEPLPEFDYHCPLMSLALAFNTHLDSIPSPGAYLHADPARLEHWSQRLGRKQRMRVGLVWSGRPQHKNDRHRSLPLAVLLRYLPPQFDYVCLQKELRAADAATLAEHPQIRRFDAELRDFGDTAALCAQMDLVISVDTSVAHLAAALGRPTWIMLPQIPDWRWLLDREDSPWYPSVRLFRQDQRNDWPGLLQKLKQALSALQPVQRNEDPRFIAKLLSEALQKHKQGDLAQARLAYETVLQHAPQHFDALHLLGIICGQSGEQDRAISLITQALQVRPDAALAYKNLGTALNTQQRHAEALSAFDAALKIDAGDDSAHNYRGIALHALGRYAESLASYDRALACREDNAETHCNRGIVLNDLGCSNEAVIDYQRALALQPERPETHNNLGVALKNLDRPLDALASYARALALKPDYLEALTNRGVVLHELGDIDGAIAAYDSALAIRPDFAEASWNKALGELTRGNLAHGWALYESRWQQSSLRKFKRHFKEPTWSGREALAGKRILVHGEQGLGDRIQFLRYTRLLAALGAEVIAEVPASLYSLMQQLQGVQLLLSDQAPPPFDYQISLLSLPLACATTLANIPSPQAYLQADAQRLATWSARLGSKTRPRIGLVWRGSLGHKDDRRRSIALSELIDCLPDVGDYICLQKEMRDEDRSLLTKQPKVRLFCEHLQDFSDTAALCSLMDVVISVDTSVAHLAAALGRPTWILLAHNADWRWLREREDSPWYASVKLYRQAADRSWPGVLQRVRDDLLALGAKQTCEQAFATALTQHQAGQLAVAARAYEDILRHNAQHAPSLHYLGVVALQQRQYARAAELITQSLAIDAEDPVAHNHAGIALNEVSRSEEALTHFDRALQLHPDYAEAINNRGIALKRLGQFDAACAAFREALRRQPDYADAHYNLGISLCEQKQLDAALESYERALAIRPDYLDAQWNKGLALLLKGELAAGWNLYELRWHKLRQRQRSFAQARWDGVAPLAGRRILLYSEQGYGDSIQFIRYASVLAAQGATVLAEVPAPLAALFSKIEALSQCIVTGEALPEFDYHCPLLSLPGLLGTTLESIPAPHAYLYSDAARQAQWAARLGNTLDNPRARRIGLVWRGSPTHANDRQRSLALEQLLAHLPAGNEYVCLQKELSPAERAQLGAQPQIRQFADEIKDFSDTAALCMQMDLVISVDTSVAHLAAALGRPTWILLPYVPDWRWLIERTDSPWYASVRLYRQDSTRQWPAVLQSLAADLRA</sequence>
<protein>
    <submittedName>
        <fullName evidence="4">Tetratricopeptide repeat protein</fullName>
    </submittedName>
</protein>
<feature type="repeat" description="TPR" evidence="3">
    <location>
        <begin position="1858"/>
        <end position="1891"/>
    </location>
</feature>
<dbReference type="InterPro" id="IPR019734">
    <property type="entry name" value="TPR_rpt"/>
</dbReference>
<feature type="repeat" description="TPR" evidence="3">
    <location>
        <begin position="290"/>
        <end position="323"/>
    </location>
</feature>
<dbReference type="Pfam" id="PF13432">
    <property type="entry name" value="TPR_16"/>
    <property type="match status" value="7"/>
</dbReference>
<evidence type="ECO:0000256" key="3">
    <source>
        <dbReference type="PROSITE-ProRule" id="PRU00339"/>
    </source>
</evidence>
<dbReference type="SUPFAM" id="SSF53756">
    <property type="entry name" value="UDP-Glycosyltransferase/glycogen phosphorylase"/>
    <property type="match status" value="4"/>
</dbReference>
<dbReference type="Pfam" id="PF13174">
    <property type="entry name" value="TPR_6"/>
    <property type="match status" value="1"/>
</dbReference>
<gene>
    <name evidence="4" type="ORF">ABDB84_12370</name>
</gene>
<evidence type="ECO:0000313" key="4">
    <source>
        <dbReference type="EMBL" id="MEN3069277.1"/>
    </source>
</evidence>
<feature type="repeat" description="TPR" evidence="3">
    <location>
        <begin position="222"/>
        <end position="255"/>
    </location>
</feature>
<dbReference type="InterPro" id="IPR002201">
    <property type="entry name" value="Glyco_trans_9"/>
</dbReference>
<accession>A0ABU9Z0L1</accession>
<comment type="caution">
    <text evidence="4">The sequence shown here is derived from an EMBL/GenBank/DDBJ whole genome shotgun (WGS) entry which is preliminary data.</text>
</comment>
<feature type="repeat" description="TPR" evidence="3">
    <location>
        <begin position="783"/>
        <end position="816"/>
    </location>
</feature>
<dbReference type="SUPFAM" id="SSF48452">
    <property type="entry name" value="TPR-like"/>
    <property type="match status" value="5"/>
</dbReference>
<dbReference type="InterPro" id="IPR051685">
    <property type="entry name" value="Ycf3/AcsC/BcsC/TPR_MFPF"/>
</dbReference>
<feature type="repeat" description="TPR" evidence="3">
    <location>
        <begin position="1307"/>
        <end position="1340"/>
    </location>
</feature>
<dbReference type="Pfam" id="PF13414">
    <property type="entry name" value="TPR_11"/>
    <property type="match status" value="3"/>
</dbReference>
<keyword evidence="5" id="KW-1185">Reference proteome</keyword>
<feature type="repeat" description="TPR" evidence="3">
    <location>
        <begin position="817"/>
        <end position="850"/>
    </location>
</feature>
<dbReference type="PROSITE" id="PS50293">
    <property type="entry name" value="TPR_REGION"/>
    <property type="match status" value="6"/>
</dbReference>
<name>A0ABU9Z0L1_9RHOO</name>
<organism evidence="4 5">
    <name type="scientific">Uliginosibacterium sediminicola</name>
    <dbReference type="NCBI Taxonomy" id="2024550"/>
    <lineage>
        <taxon>Bacteria</taxon>
        <taxon>Pseudomonadati</taxon>
        <taxon>Pseudomonadota</taxon>
        <taxon>Betaproteobacteria</taxon>
        <taxon>Rhodocyclales</taxon>
        <taxon>Zoogloeaceae</taxon>
        <taxon>Uliginosibacterium</taxon>
    </lineage>
</organism>